<gene>
    <name evidence="3" type="ORF">JMN32_01835</name>
</gene>
<dbReference type="AlphaFoldDB" id="A0A937FT28"/>
<dbReference type="SMART" id="SM00530">
    <property type="entry name" value="HTH_XRE"/>
    <property type="match status" value="1"/>
</dbReference>
<evidence type="ECO:0000313" key="4">
    <source>
        <dbReference type="Proteomes" id="UP000614216"/>
    </source>
</evidence>
<protein>
    <submittedName>
        <fullName evidence="3">Helix-turn-helix domain-containing protein</fullName>
    </submittedName>
</protein>
<reference evidence="3" key="1">
    <citation type="submission" date="2021-01" db="EMBL/GenBank/DDBJ databases">
        <title>Fulvivirga kasyanovii gen. nov., sp nov., a novel member of the phylum Bacteroidetes isolated from seawater in a mussel farm.</title>
        <authorList>
            <person name="Zhao L.-H."/>
            <person name="Wang Z.-J."/>
        </authorList>
    </citation>
    <scope>NUCLEOTIDE SEQUENCE</scope>
    <source>
        <strain evidence="3">29W222</strain>
    </source>
</reference>
<dbReference type="Pfam" id="PF01381">
    <property type="entry name" value="HTH_3"/>
    <property type="match status" value="1"/>
</dbReference>
<dbReference type="Gene3D" id="1.10.260.40">
    <property type="entry name" value="lambda repressor-like DNA-binding domains"/>
    <property type="match status" value="1"/>
</dbReference>
<dbReference type="PANTHER" id="PTHR46558">
    <property type="entry name" value="TRACRIPTIONAL REGULATORY PROTEIN-RELATED-RELATED"/>
    <property type="match status" value="1"/>
</dbReference>
<dbReference type="InterPro" id="IPR010982">
    <property type="entry name" value="Lambda_DNA-bd_dom_sf"/>
</dbReference>
<keyword evidence="1" id="KW-0238">DNA-binding</keyword>
<comment type="caution">
    <text evidence="3">The sequence shown here is derived from an EMBL/GenBank/DDBJ whole genome shotgun (WGS) entry which is preliminary data.</text>
</comment>
<accession>A0A937FT28</accession>
<evidence type="ECO:0000259" key="2">
    <source>
        <dbReference type="PROSITE" id="PS50943"/>
    </source>
</evidence>
<dbReference type="PANTHER" id="PTHR46558:SF4">
    <property type="entry name" value="DNA-BIDING PHAGE PROTEIN"/>
    <property type="match status" value="1"/>
</dbReference>
<dbReference type="InterPro" id="IPR001387">
    <property type="entry name" value="Cro/C1-type_HTH"/>
</dbReference>
<dbReference type="SUPFAM" id="SSF47413">
    <property type="entry name" value="lambda repressor-like DNA-binding domains"/>
    <property type="match status" value="1"/>
</dbReference>
<dbReference type="RefSeq" id="WP_202854576.1">
    <property type="nucleotide sequence ID" value="NZ_JAEUGD010000004.1"/>
</dbReference>
<name>A0A937FT28_9BACT</name>
<evidence type="ECO:0000256" key="1">
    <source>
        <dbReference type="ARBA" id="ARBA00023125"/>
    </source>
</evidence>
<dbReference type="Proteomes" id="UP000614216">
    <property type="component" value="Unassembled WGS sequence"/>
</dbReference>
<dbReference type="EMBL" id="JAEUGD010000004">
    <property type="protein sequence ID" value="MBL6445030.1"/>
    <property type="molecule type" value="Genomic_DNA"/>
</dbReference>
<dbReference type="GO" id="GO:0003677">
    <property type="term" value="F:DNA binding"/>
    <property type="evidence" value="ECO:0007669"/>
    <property type="project" value="UniProtKB-KW"/>
</dbReference>
<evidence type="ECO:0000313" key="3">
    <source>
        <dbReference type="EMBL" id="MBL6445030.1"/>
    </source>
</evidence>
<dbReference type="PROSITE" id="PS50943">
    <property type="entry name" value="HTH_CROC1"/>
    <property type="match status" value="1"/>
</dbReference>
<feature type="domain" description="HTH cro/C1-type" evidence="2">
    <location>
        <begin position="11"/>
        <end position="65"/>
    </location>
</feature>
<keyword evidence="4" id="KW-1185">Reference proteome</keyword>
<organism evidence="3 4">
    <name type="scientific">Fulvivirga marina</name>
    <dbReference type="NCBI Taxonomy" id="2494733"/>
    <lineage>
        <taxon>Bacteria</taxon>
        <taxon>Pseudomonadati</taxon>
        <taxon>Bacteroidota</taxon>
        <taxon>Cytophagia</taxon>
        <taxon>Cytophagales</taxon>
        <taxon>Fulvivirgaceae</taxon>
        <taxon>Fulvivirga</taxon>
    </lineage>
</organism>
<proteinExistence type="predicted"/>
<sequence length="144" mass="16771">MENLLTIGERVRLKRKEAGFTQDKLASLTGVSRQKVTQIESNYIKPDFDFLYNFIRVCRTSYEFVLEGMETDKVRDDVKAKPILGYSELIKLVKQIKTSGSESQLDELEEMVISILERNHTLNDKVVRLGEEREKMLHLFKSNK</sequence>
<dbReference type="CDD" id="cd00093">
    <property type="entry name" value="HTH_XRE"/>
    <property type="match status" value="1"/>
</dbReference>